<dbReference type="EMBL" id="JBEPMA010000011">
    <property type="protein sequence ID" value="MET3617928.1"/>
    <property type="molecule type" value="Genomic_DNA"/>
</dbReference>
<organism evidence="6 7">
    <name type="scientific">Peptoniphilus olsenii</name>
    <dbReference type="NCBI Taxonomy" id="411570"/>
    <lineage>
        <taxon>Bacteria</taxon>
        <taxon>Bacillati</taxon>
        <taxon>Bacillota</taxon>
        <taxon>Tissierellia</taxon>
        <taxon>Tissierellales</taxon>
        <taxon>Peptoniphilaceae</taxon>
        <taxon>Peptoniphilus</taxon>
    </lineage>
</organism>
<accession>A0ABV2JBF6</accession>
<dbReference type="InterPro" id="IPR036034">
    <property type="entry name" value="PDZ_sf"/>
</dbReference>
<keyword evidence="4" id="KW-0472">Membrane</keyword>
<dbReference type="Gene3D" id="2.30.42.10">
    <property type="match status" value="1"/>
</dbReference>
<sequence>MYDNFKDSGNNYIYSNGENKYTKPAKKQKGKGAILVIMAIVFSLIGGVIGSMLTSMKMGKPNSTSPNNNITISAQDDMTIASAVAKKSMSSVVGITTKGVQQSFFGPVQVQGVGSGVIVDEKGYILTNAHVVKLNNQIVDKVTVRLNNETDLEGKTIWADEMIDLAIVKINSQEKLNAAVLGDSDALQIGQAAVAIGNPISLQFSQSVTQGIISGLDRYVGAVSGGGYMTGLIQTDASINGGNSGGPLLNAKGEVVGINTIKVQSAEGLGFSIPINFIKPIIKQVIETGSYKELSLGILSMDVNAARQFFGENIKSEEGIFVYKLYDKSPAVEAGLQPGDVITKIGKDKTNDNNDLKSILYKYQSGDKVNITFIRDGKEQNTELTFTDYSVEKDKNARADLQEQELRNRNQMQDSQSSERELMEEFMRRFGK</sequence>
<dbReference type="PROSITE" id="PS50106">
    <property type="entry name" value="PDZ"/>
    <property type="match status" value="1"/>
</dbReference>
<dbReference type="Gene3D" id="2.40.10.120">
    <property type="match status" value="1"/>
</dbReference>
<reference evidence="6 7" key="1">
    <citation type="submission" date="2024-06" db="EMBL/GenBank/DDBJ databases">
        <title>Genomic Encyclopedia of Type Strains, Phase IV (KMG-IV): sequencing the most valuable type-strain genomes for metagenomic binning, comparative biology and taxonomic classification.</title>
        <authorList>
            <person name="Goeker M."/>
        </authorList>
    </citation>
    <scope>NUCLEOTIDE SEQUENCE [LARGE SCALE GENOMIC DNA]</scope>
    <source>
        <strain evidence="6 7">DSM 21460</strain>
    </source>
</reference>
<keyword evidence="7" id="KW-1185">Reference proteome</keyword>
<feature type="region of interest" description="Disordered" evidence="3">
    <location>
        <begin position="403"/>
        <end position="425"/>
    </location>
</feature>
<keyword evidence="4" id="KW-1133">Transmembrane helix</keyword>
<dbReference type="SMART" id="SM00228">
    <property type="entry name" value="PDZ"/>
    <property type="match status" value="1"/>
</dbReference>
<keyword evidence="1 6" id="KW-0645">Protease</keyword>
<dbReference type="Pfam" id="PF13365">
    <property type="entry name" value="Trypsin_2"/>
    <property type="match status" value="1"/>
</dbReference>
<proteinExistence type="predicted"/>
<dbReference type="Pfam" id="PF13180">
    <property type="entry name" value="PDZ_2"/>
    <property type="match status" value="1"/>
</dbReference>
<gene>
    <name evidence="6" type="ORF">ABID14_001563</name>
</gene>
<evidence type="ECO:0000256" key="3">
    <source>
        <dbReference type="SAM" id="MobiDB-lite"/>
    </source>
</evidence>
<comment type="caution">
    <text evidence="6">The sequence shown here is derived from an EMBL/GenBank/DDBJ whole genome shotgun (WGS) entry which is preliminary data.</text>
</comment>
<dbReference type="InterPro" id="IPR051201">
    <property type="entry name" value="Chloro_Bact_Ser_Proteases"/>
</dbReference>
<keyword evidence="2" id="KW-0378">Hydrolase</keyword>
<dbReference type="GO" id="GO:0006508">
    <property type="term" value="P:proteolysis"/>
    <property type="evidence" value="ECO:0007669"/>
    <property type="project" value="UniProtKB-KW"/>
</dbReference>
<dbReference type="SUPFAM" id="SSF50156">
    <property type="entry name" value="PDZ domain-like"/>
    <property type="match status" value="1"/>
</dbReference>
<dbReference type="GO" id="GO:0008233">
    <property type="term" value="F:peptidase activity"/>
    <property type="evidence" value="ECO:0007669"/>
    <property type="project" value="UniProtKB-KW"/>
</dbReference>
<name>A0ABV2JBF6_9FIRM</name>
<evidence type="ECO:0000259" key="5">
    <source>
        <dbReference type="PROSITE" id="PS50106"/>
    </source>
</evidence>
<dbReference type="InterPro" id="IPR001940">
    <property type="entry name" value="Peptidase_S1C"/>
</dbReference>
<dbReference type="InterPro" id="IPR001478">
    <property type="entry name" value="PDZ"/>
</dbReference>
<evidence type="ECO:0000313" key="7">
    <source>
        <dbReference type="Proteomes" id="UP001549162"/>
    </source>
</evidence>
<dbReference type="InterPro" id="IPR009003">
    <property type="entry name" value="Peptidase_S1_PA"/>
</dbReference>
<dbReference type="PRINTS" id="PR00834">
    <property type="entry name" value="PROTEASES2C"/>
</dbReference>
<dbReference type="Proteomes" id="UP001549162">
    <property type="component" value="Unassembled WGS sequence"/>
</dbReference>
<evidence type="ECO:0000256" key="1">
    <source>
        <dbReference type="ARBA" id="ARBA00022670"/>
    </source>
</evidence>
<evidence type="ECO:0000256" key="2">
    <source>
        <dbReference type="ARBA" id="ARBA00022801"/>
    </source>
</evidence>
<dbReference type="PANTHER" id="PTHR43343">
    <property type="entry name" value="PEPTIDASE S12"/>
    <property type="match status" value="1"/>
</dbReference>
<dbReference type="RefSeq" id="WP_354368819.1">
    <property type="nucleotide sequence ID" value="NZ_JBEPMA010000011.1"/>
</dbReference>
<protein>
    <submittedName>
        <fullName evidence="6">S1-C subfamily serine protease</fullName>
    </submittedName>
</protein>
<feature type="transmembrane region" description="Helical" evidence="4">
    <location>
        <begin position="33"/>
        <end position="53"/>
    </location>
</feature>
<dbReference type="SUPFAM" id="SSF50494">
    <property type="entry name" value="Trypsin-like serine proteases"/>
    <property type="match status" value="1"/>
</dbReference>
<feature type="domain" description="PDZ" evidence="5">
    <location>
        <begin position="298"/>
        <end position="377"/>
    </location>
</feature>
<evidence type="ECO:0000313" key="6">
    <source>
        <dbReference type="EMBL" id="MET3617928.1"/>
    </source>
</evidence>
<dbReference type="PANTHER" id="PTHR43343:SF3">
    <property type="entry name" value="PROTEASE DO-LIKE 8, CHLOROPLASTIC"/>
    <property type="match status" value="1"/>
</dbReference>
<evidence type="ECO:0000256" key="4">
    <source>
        <dbReference type="SAM" id="Phobius"/>
    </source>
</evidence>
<keyword evidence="4" id="KW-0812">Transmembrane</keyword>